<dbReference type="Pfam" id="PF00295">
    <property type="entry name" value="Glyco_hydro_28"/>
    <property type="match status" value="1"/>
</dbReference>
<dbReference type="InterPro" id="IPR011050">
    <property type="entry name" value="Pectin_lyase_fold/virulence"/>
</dbReference>
<dbReference type="Gramene" id="Psat1g029040.1">
    <property type="protein sequence ID" value="Psat1g029040.1.cds"/>
    <property type="gene ID" value="Psat1g029040"/>
</dbReference>
<evidence type="ECO:0000256" key="7">
    <source>
        <dbReference type="ARBA" id="ARBA00023316"/>
    </source>
</evidence>
<evidence type="ECO:0000313" key="10">
    <source>
        <dbReference type="Proteomes" id="UP001058974"/>
    </source>
</evidence>
<keyword evidence="6 8" id="KW-0326">Glycosidase</keyword>
<proteinExistence type="inferred from homology"/>
<gene>
    <name evidence="9" type="ORF">KIW84_010743</name>
</gene>
<dbReference type="InterPro" id="IPR000743">
    <property type="entry name" value="Glyco_hydro_28"/>
</dbReference>
<keyword evidence="7" id="KW-0961">Cell wall biogenesis/degradation</keyword>
<comment type="caution">
    <text evidence="9">The sequence shown here is derived from an EMBL/GenBank/DDBJ whole genome shotgun (WGS) entry which is preliminary data.</text>
</comment>
<dbReference type="GO" id="GO:0004650">
    <property type="term" value="F:polygalacturonase activity"/>
    <property type="evidence" value="ECO:0007669"/>
    <property type="project" value="InterPro"/>
</dbReference>
<dbReference type="InterPro" id="IPR012334">
    <property type="entry name" value="Pectin_lyas_fold"/>
</dbReference>
<sequence>MNFEDVTMVRVRNPIIIDQEYCPWNTCNKKIPSKIKISKVSFKNIHGTTKAEEGVVLICSSGVPFDGVELSNIDLKFNGKPAKAVCSNVKPIIKGNAPTCEPYKPLPS</sequence>
<dbReference type="EMBL" id="JAMSHJ010000001">
    <property type="protein sequence ID" value="KAI5441389.1"/>
    <property type="molecule type" value="Genomic_DNA"/>
</dbReference>
<evidence type="ECO:0000256" key="4">
    <source>
        <dbReference type="ARBA" id="ARBA00022525"/>
    </source>
</evidence>
<dbReference type="Proteomes" id="UP001058974">
    <property type="component" value="Chromosome 1"/>
</dbReference>
<protein>
    <recommendedName>
        <fullName evidence="11">Polygalacturonase</fullName>
    </recommendedName>
</protein>
<keyword evidence="5 8" id="KW-0378">Hydrolase</keyword>
<comment type="similarity">
    <text evidence="2 8">Belongs to the glycosyl hydrolase 28 family.</text>
</comment>
<dbReference type="GO" id="GO:0071555">
    <property type="term" value="P:cell wall organization"/>
    <property type="evidence" value="ECO:0007669"/>
    <property type="project" value="UniProtKB-KW"/>
</dbReference>
<evidence type="ECO:0000256" key="5">
    <source>
        <dbReference type="ARBA" id="ARBA00022801"/>
    </source>
</evidence>
<evidence type="ECO:0000256" key="2">
    <source>
        <dbReference type="ARBA" id="ARBA00008834"/>
    </source>
</evidence>
<dbReference type="Gene3D" id="2.160.20.10">
    <property type="entry name" value="Single-stranded right-handed beta-helix, Pectin lyase-like"/>
    <property type="match status" value="1"/>
</dbReference>
<evidence type="ECO:0000256" key="3">
    <source>
        <dbReference type="ARBA" id="ARBA00022512"/>
    </source>
</evidence>
<reference evidence="9 10" key="1">
    <citation type="journal article" date="2022" name="Nat. Genet.">
        <title>Improved pea reference genome and pan-genome highlight genomic features and evolutionary characteristics.</title>
        <authorList>
            <person name="Yang T."/>
            <person name="Liu R."/>
            <person name="Luo Y."/>
            <person name="Hu S."/>
            <person name="Wang D."/>
            <person name="Wang C."/>
            <person name="Pandey M.K."/>
            <person name="Ge S."/>
            <person name="Xu Q."/>
            <person name="Li N."/>
            <person name="Li G."/>
            <person name="Huang Y."/>
            <person name="Saxena R.K."/>
            <person name="Ji Y."/>
            <person name="Li M."/>
            <person name="Yan X."/>
            <person name="He Y."/>
            <person name="Liu Y."/>
            <person name="Wang X."/>
            <person name="Xiang C."/>
            <person name="Varshney R.K."/>
            <person name="Ding H."/>
            <person name="Gao S."/>
            <person name="Zong X."/>
        </authorList>
    </citation>
    <scope>NUCLEOTIDE SEQUENCE [LARGE SCALE GENOMIC DNA]</scope>
    <source>
        <strain evidence="9 10">cv. Zhongwan 6</strain>
    </source>
</reference>
<dbReference type="Gramene" id="Psat01G0074300-T1">
    <property type="protein sequence ID" value="KAI5441389.1"/>
    <property type="gene ID" value="KIW84_010743"/>
</dbReference>
<dbReference type="GO" id="GO:0005975">
    <property type="term" value="P:carbohydrate metabolic process"/>
    <property type="evidence" value="ECO:0007669"/>
    <property type="project" value="InterPro"/>
</dbReference>
<dbReference type="SUPFAM" id="SSF51126">
    <property type="entry name" value="Pectin lyase-like"/>
    <property type="match status" value="1"/>
</dbReference>
<evidence type="ECO:0000256" key="8">
    <source>
        <dbReference type="RuleBase" id="RU361169"/>
    </source>
</evidence>
<organism evidence="9 10">
    <name type="scientific">Pisum sativum</name>
    <name type="common">Garden pea</name>
    <name type="synonym">Lathyrus oleraceus</name>
    <dbReference type="NCBI Taxonomy" id="3888"/>
    <lineage>
        <taxon>Eukaryota</taxon>
        <taxon>Viridiplantae</taxon>
        <taxon>Streptophyta</taxon>
        <taxon>Embryophyta</taxon>
        <taxon>Tracheophyta</taxon>
        <taxon>Spermatophyta</taxon>
        <taxon>Magnoliopsida</taxon>
        <taxon>eudicotyledons</taxon>
        <taxon>Gunneridae</taxon>
        <taxon>Pentapetalae</taxon>
        <taxon>rosids</taxon>
        <taxon>fabids</taxon>
        <taxon>Fabales</taxon>
        <taxon>Fabaceae</taxon>
        <taxon>Papilionoideae</taxon>
        <taxon>50 kb inversion clade</taxon>
        <taxon>NPAAA clade</taxon>
        <taxon>Hologalegina</taxon>
        <taxon>IRL clade</taxon>
        <taxon>Fabeae</taxon>
        <taxon>Lathyrus</taxon>
    </lineage>
</organism>
<keyword evidence="4" id="KW-0964">Secreted</keyword>
<evidence type="ECO:0000256" key="6">
    <source>
        <dbReference type="ARBA" id="ARBA00023295"/>
    </source>
</evidence>
<dbReference type="PANTHER" id="PTHR31375">
    <property type="match status" value="1"/>
</dbReference>
<accession>A0A9D4YLQ6</accession>
<dbReference type="AlphaFoldDB" id="A0A9D4YLQ6"/>
<comment type="subcellular location">
    <subcellularLocation>
        <location evidence="1">Secreted</location>
        <location evidence="1">Cell wall</location>
    </subcellularLocation>
</comment>
<name>A0A9D4YLQ6_PEA</name>
<keyword evidence="10" id="KW-1185">Reference proteome</keyword>
<evidence type="ECO:0008006" key="11">
    <source>
        <dbReference type="Google" id="ProtNLM"/>
    </source>
</evidence>
<evidence type="ECO:0000256" key="1">
    <source>
        <dbReference type="ARBA" id="ARBA00004191"/>
    </source>
</evidence>
<evidence type="ECO:0000313" key="9">
    <source>
        <dbReference type="EMBL" id="KAI5441389.1"/>
    </source>
</evidence>
<keyword evidence="3" id="KW-0134">Cell wall</keyword>